<feature type="domain" description="Leucine-binding protein" evidence="6">
    <location>
        <begin position="30"/>
        <end position="369"/>
    </location>
</feature>
<dbReference type="InterPro" id="IPR000709">
    <property type="entry name" value="Leu_Ile_Val-bd"/>
</dbReference>
<dbReference type="EMBL" id="CP053985">
    <property type="protein sequence ID" value="QKH38715.1"/>
    <property type="molecule type" value="Genomic_DNA"/>
</dbReference>
<dbReference type="RefSeq" id="WP_173148299.1">
    <property type="nucleotide sequence ID" value="NZ_CP053985.1"/>
</dbReference>
<dbReference type="KEGG" id="apes:FOC84_28790"/>
<gene>
    <name evidence="7" type="ORF">FOC84_28790</name>
</gene>
<dbReference type="PRINTS" id="PR00337">
    <property type="entry name" value="LEUILEVALBP"/>
</dbReference>
<dbReference type="PANTHER" id="PTHR47151">
    <property type="entry name" value="LEU/ILE/VAL-BINDING ABC TRANSPORTER SUBUNIT"/>
    <property type="match status" value="1"/>
</dbReference>
<dbReference type="Gene3D" id="3.40.50.2300">
    <property type="match status" value="2"/>
</dbReference>
<evidence type="ECO:0000256" key="5">
    <source>
        <dbReference type="SAM" id="SignalP"/>
    </source>
</evidence>
<evidence type="ECO:0000256" key="2">
    <source>
        <dbReference type="ARBA" id="ARBA00022448"/>
    </source>
</evidence>
<feature type="signal peptide" evidence="5">
    <location>
        <begin position="1"/>
        <end position="28"/>
    </location>
</feature>
<evidence type="ECO:0000313" key="8">
    <source>
        <dbReference type="Proteomes" id="UP000500970"/>
    </source>
</evidence>
<evidence type="ECO:0000313" key="7">
    <source>
        <dbReference type="EMBL" id="QKH38715.1"/>
    </source>
</evidence>
<reference evidence="7 8" key="1">
    <citation type="submission" date="2020-05" db="EMBL/GenBank/DDBJ databases">
        <title>FDA dAtabase for Regulatory Grade micrObial Sequences (FDA-ARGOS): Supporting development and validation of Infectious Disease Dx tests.</title>
        <authorList>
            <person name="Sproer C."/>
            <person name="Gronow S."/>
            <person name="Severitt S."/>
            <person name="Schroder I."/>
            <person name="Tallon L."/>
            <person name="Sadzewicz L."/>
            <person name="Zhao X."/>
            <person name="Vavikolanu K."/>
            <person name="Mehta A."/>
            <person name="Aluvathingal J."/>
            <person name="Nadendla S."/>
            <person name="Myers T."/>
            <person name="Yan Y."/>
            <person name="Sichtig H."/>
        </authorList>
    </citation>
    <scope>NUCLEOTIDE SEQUENCE [LARGE SCALE GENOMIC DNA]</scope>
    <source>
        <strain evidence="7 8">FDAARGOS_790</strain>
    </source>
</reference>
<keyword evidence="8" id="KW-1185">Reference proteome</keyword>
<dbReference type="InterPro" id="IPR028081">
    <property type="entry name" value="Leu-bd"/>
</dbReference>
<dbReference type="PANTHER" id="PTHR47151:SF3">
    <property type="entry name" value="LEUCINE-SPECIFIC-BINDING PROTEIN"/>
    <property type="match status" value="1"/>
</dbReference>
<name>A0A7D4E0Q4_9BURK</name>
<comment type="similarity">
    <text evidence="1">Belongs to the leucine-binding protein family.</text>
</comment>
<dbReference type="CDD" id="cd06342">
    <property type="entry name" value="PBP1_ABC_LIVBP-like"/>
    <property type="match status" value="1"/>
</dbReference>
<keyword evidence="2" id="KW-0813">Transport</keyword>
<keyword evidence="4" id="KW-0029">Amino-acid transport</keyword>
<evidence type="ECO:0000256" key="4">
    <source>
        <dbReference type="ARBA" id="ARBA00022970"/>
    </source>
</evidence>
<proteinExistence type="inferred from homology"/>
<protein>
    <submittedName>
        <fullName evidence="7">Branched-chain amino acid ABC transporter substrate-binding protein</fullName>
    </submittedName>
</protein>
<dbReference type="SUPFAM" id="SSF53822">
    <property type="entry name" value="Periplasmic binding protein-like I"/>
    <property type="match status" value="1"/>
</dbReference>
<keyword evidence="3 5" id="KW-0732">Signal</keyword>
<dbReference type="AlphaFoldDB" id="A0A7D4E0Q4"/>
<dbReference type="Proteomes" id="UP000500970">
    <property type="component" value="Chromosome"/>
</dbReference>
<organism evidence="7 8">
    <name type="scientific">Achromobacter pestifer</name>
    <dbReference type="NCBI Taxonomy" id="1353889"/>
    <lineage>
        <taxon>Bacteria</taxon>
        <taxon>Pseudomonadati</taxon>
        <taxon>Pseudomonadota</taxon>
        <taxon>Betaproteobacteria</taxon>
        <taxon>Burkholderiales</taxon>
        <taxon>Alcaligenaceae</taxon>
        <taxon>Achromobacter</taxon>
    </lineage>
</organism>
<evidence type="ECO:0000259" key="6">
    <source>
        <dbReference type="Pfam" id="PF13458"/>
    </source>
</evidence>
<accession>A0A7D4E0Q4</accession>
<sequence>MKPVFRLTPVIAALGVAAGLAFASGAQAQTIKIGVVGPTTGAVTQYGDMVREGVDTAVERINAAGGINGKKLETVVIDDGCEPKQGPVAANRVVNSKIGFVVGHVCSGATIAAADIYNNEGVVMVTPSATSPALTDGKNYEFIFRTIGRDDQQGPAAAKFILDKIKPKKVAVLHDKQSYGQGIATAVKNDLEKGGVAVAVFEGINAGDSDYSAVITKLKSQGVDFVYYGGYHPEMGLLLRQAAEQGVKAKWMGPEGTGNPDINAIAGDAVEGMLLTLPADFTQSAANADIVKAFEAKKRNASGAFQMTAYTATQVIADGIKGAGSDDPTKVAKYLHANSFDTPIGKVSWNKQGDLTNFQFDVFTWHKDGSKTVYK</sequence>
<evidence type="ECO:0000256" key="3">
    <source>
        <dbReference type="ARBA" id="ARBA00022729"/>
    </source>
</evidence>
<dbReference type="Pfam" id="PF13458">
    <property type="entry name" value="Peripla_BP_6"/>
    <property type="match status" value="1"/>
</dbReference>
<dbReference type="GO" id="GO:0006865">
    <property type="term" value="P:amino acid transport"/>
    <property type="evidence" value="ECO:0007669"/>
    <property type="project" value="UniProtKB-KW"/>
</dbReference>
<dbReference type="NCBIfam" id="NF011933">
    <property type="entry name" value="PRK15404.1"/>
    <property type="match status" value="1"/>
</dbReference>
<dbReference type="InterPro" id="IPR028082">
    <property type="entry name" value="Peripla_BP_I"/>
</dbReference>
<feature type="chain" id="PRO_5029022658" evidence="5">
    <location>
        <begin position="29"/>
        <end position="375"/>
    </location>
</feature>
<evidence type="ECO:0000256" key="1">
    <source>
        <dbReference type="ARBA" id="ARBA00010062"/>
    </source>
</evidence>